<sequence length="131" mass="15334">MKLLNKTSADYKMLKALRKDDTMKRSDKQGKLSEITLRQSKEVQDVFDMKMTYEDAVEAMEQQDMESRMATASPNDQQYFEELRKLRNDMSLTVEEFKDQKKQLKRKFTKSSKTNKNKSSSSSSSEEGENH</sequence>
<proteinExistence type="predicted"/>
<evidence type="ECO:0000256" key="1">
    <source>
        <dbReference type="SAM" id="MobiDB-lite"/>
    </source>
</evidence>
<dbReference type="AlphaFoldDB" id="A0A1I7ZJ72"/>
<keyword evidence="2" id="KW-1185">Reference proteome</keyword>
<reference evidence="3" key="1">
    <citation type="submission" date="2016-11" db="UniProtKB">
        <authorList>
            <consortium name="WormBaseParasite"/>
        </authorList>
    </citation>
    <scope>IDENTIFICATION</scope>
</reference>
<evidence type="ECO:0000313" key="3">
    <source>
        <dbReference type="WBParaSite" id="L893_g26952.t1"/>
    </source>
</evidence>
<evidence type="ECO:0000313" key="2">
    <source>
        <dbReference type="Proteomes" id="UP000095287"/>
    </source>
</evidence>
<accession>A0A1I7ZJ72</accession>
<feature type="region of interest" description="Disordered" evidence="1">
    <location>
        <begin position="97"/>
        <end position="131"/>
    </location>
</feature>
<dbReference type="WBParaSite" id="L893_g26952.t1">
    <property type="protein sequence ID" value="L893_g26952.t1"/>
    <property type="gene ID" value="L893_g26952"/>
</dbReference>
<feature type="compositionally biased region" description="Basic residues" evidence="1">
    <location>
        <begin position="103"/>
        <end position="116"/>
    </location>
</feature>
<dbReference type="Proteomes" id="UP000095287">
    <property type="component" value="Unplaced"/>
</dbReference>
<name>A0A1I7ZJ72_9BILA</name>
<organism evidence="2 3">
    <name type="scientific">Steinernema glaseri</name>
    <dbReference type="NCBI Taxonomy" id="37863"/>
    <lineage>
        <taxon>Eukaryota</taxon>
        <taxon>Metazoa</taxon>
        <taxon>Ecdysozoa</taxon>
        <taxon>Nematoda</taxon>
        <taxon>Chromadorea</taxon>
        <taxon>Rhabditida</taxon>
        <taxon>Tylenchina</taxon>
        <taxon>Panagrolaimomorpha</taxon>
        <taxon>Strongyloidoidea</taxon>
        <taxon>Steinernematidae</taxon>
        <taxon>Steinernema</taxon>
    </lineage>
</organism>
<protein>
    <submittedName>
        <fullName evidence="3">DUF4890 domain-containing protein</fullName>
    </submittedName>
</protein>